<dbReference type="Pfam" id="PF20463">
    <property type="entry name" value="PDH_C"/>
    <property type="match status" value="1"/>
</dbReference>
<name>A0ABU0CMJ1_9BACI</name>
<dbReference type="Gene3D" id="1.10.3660.10">
    <property type="entry name" value="6-phosphogluconate dehydrogenase C-terminal like domain"/>
    <property type="match status" value="1"/>
</dbReference>
<dbReference type="SUPFAM" id="SSF48179">
    <property type="entry name" value="6-phosphogluconate dehydrogenase C-terminal domain-like"/>
    <property type="match status" value="1"/>
</dbReference>
<dbReference type="InterPro" id="IPR050812">
    <property type="entry name" value="Preph/Arog_dehydrog"/>
</dbReference>
<reference evidence="12 13" key="1">
    <citation type="submission" date="2023-07" db="EMBL/GenBank/DDBJ databases">
        <title>Genomic Encyclopedia of Type Strains, Phase IV (KMG-IV): sequencing the most valuable type-strain genomes for metagenomic binning, comparative biology and taxonomic classification.</title>
        <authorList>
            <person name="Goeker M."/>
        </authorList>
    </citation>
    <scope>NUCLEOTIDE SEQUENCE [LARGE SCALE GENOMIC DNA]</scope>
    <source>
        <strain evidence="12 13">DSM 17740</strain>
    </source>
</reference>
<protein>
    <recommendedName>
        <fullName evidence="4">Prephenate dehydrogenase</fullName>
        <ecNumber evidence="3">1.3.1.12</ecNumber>
    </recommendedName>
</protein>
<dbReference type="InterPro" id="IPR008927">
    <property type="entry name" value="6-PGluconate_DH-like_C_sf"/>
</dbReference>
<dbReference type="CDD" id="cd04909">
    <property type="entry name" value="ACT_PDH-BS"/>
    <property type="match status" value="1"/>
</dbReference>
<evidence type="ECO:0000256" key="8">
    <source>
        <dbReference type="ARBA" id="ARBA00023141"/>
    </source>
</evidence>
<organism evidence="12 13">
    <name type="scientific">Caldalkalibacillus uzonensis</name>
    <dbReference type="NCBI Taxonomy" id="353224"/>
    <lineage>
        <taxon>Bacteria</taxon>
        <taxon>Bacillati</taxon>
        <taxon>Bacillota</taxon>
        <taxon>Bacilli</taxon>
        <taxon>Bacillales</taxon>
        <taxon>Bacillaceae</taxon>
        <taxon>Caldalkalibacillus</taxon>
    </lineage>
</organism>
<comment type="caution">
    <text evidence="12">The sequence shown here is derived from an EMBL/GenBank/DDBJ whole genome shotgun (WGS) entry which is preliminary data.</text>
</comment>
<feature type="domain" description="Prephenate/arogenate dehydrogenase" evidence="10">
    <location>
        <begin position="2"/>
        <end position="294"/>
    </location>
</feature>
<evidence type="ECO:0000256" key="2">
    <source>
        <dbReference type="ARBA" id="ARBA00007964"/>
    </source>
</evidence>
<evidence type="ECO:0000256" key="5">
    <source>
        <dbReference type="ARBA" id="ARBA00022498"/>
    </source>
</evidence>
<evidence type="ECO:0000313" key="12">
    <source>
        <dbReference type="EMBL" id="MDQ0337644.1"/>
    </source>
</evidence>
<evidence type="ECO:0000313" key="13">
    <source>
        <dbReference type="Proteomes" id="UP001232445"/>
    </source>
</evidence>
<dbReference type="PANTHER" id="PTHR21363:SF0">
    <property type="entry name" value="PREPHENATE DEHYDROGENASE [NADP(+)]"/>
    <property type="match status" value="1"/>
</dbReference>
<dbReference type="InterPro" id="IPR003099">
    <property type="entry name" value="Prephen_DH"/>
</dbReference>
<evidence type="ECO:0000259" key="10">
    <source>
        <dbReference type="PROSITE" id="PS51176"/>
    </source>
</evidence>
<proteinExistence type="inferred from homology"/>
<dbReference type="GO" id="GO:0008977">
    <property type="term" value="F:prephenate dehydrogenase (NAD+) activity"/>
    <property type="evidence" value="ECO:0007669"/>
    <property type="project" value="UniProtKB-EC"/>
</dbReference>
<comment type="similarity">
    <text evidence="2">Belongs to the prephenate/arogenate dehydrogenase family.</text>
</comment>
<evidence type="ECO:0000256" key="6">
    <source>
        <dbReference type="ARBA" id="ARBA00023002"/>
    </source>
</evidence>
<keyword evidence="13" id="KW-1185">Reference proteome</keyword>
<evidence type="ECO:0000256" key="7">
    <source>
        <dbReference type="ARBA" id="ARBA00023027"/>
    </source>
</evidence>
<evidence type="ECO:0000256" key="4">
    <source>
        <dbReference type="ARBA" id="ARBA00016891"/>
    </source>
</evidence>
<dbReference type="RefSeq" id="WP_307334907.1">
    <property type="nucleotide sequence ID" value="NZ_JAUSUQ010000001.1"/>
</dbReference>
<dbReference type="Gene3D" id="3.30.70.260">
    <property type="match status" value="1"/>
</dbReference>
<gene>
    <name evidence="12" type="ORF">J2S00_000414</name>
</gene>
<dbReference type="InterPro" id="IPR046826">
    <property type="entry name" value="PDH_N"/>
</dbReference>
<evidence type="ECO:0000259" key="11">
    <source>
        <dbReference type="PROSITE" id="PS51671"/>
    </source>
</evidence>
<accession>A0ABU0CMJ1</accession>
<dbReference type="Pfam" id="PF01842">
    <property type="entry name" value="ACT"/>
    <property type="match status" value="1"/>
</dbReference>
<dbReference type="InterPro" id="IPR046825">
    <property type="entry name" value="PDH_C"/>
</dbReference>
<dbReference type="InterPro" id="IPR045865">
    <property type="entry name" value="ACT-like_dom_sf"/>
</dbReference>
<dbReference type="InterPro" id="IPR036291">
    <property type="entry name" value="NAD(P)-bd_dom_sf"/>
</dbReference>
<evidence type="ECO:0000256" key="1">
    <source>
        <dbReference type="ARBA" id="ARBA00005067"/>
    </source>
</evidence>
<dbReference type="Gene3D" id="3.40.50.720">
    <property type="entry name" value="NAD(P)-binding Rossmann-like Domain"/>
    <property type="match status" value="1"/>
</dbReference>
<keyword evidence="5" id="KW-0827">Tyrosine biosynthesis</keyword>
<dbReference type="Pfam" id="PF02153">
    <property type="entry name" value="PDH_N"/>
    <property type="match status" value="1"/>
</dbReference>
<feature type="domain" description="ACT" evidence="11">
    <location>
        <begin position="299"/>
        <end position="369"/>
    </location>
</feature>
<dbReference type="PROSITE" id="PS51176">
    <property type="entry name" value="PDH_ADH"/>
    <property type="match status" value="1"/>
</dbReference>
<dbReference type="NCBIfam" id="NF005107">
    <property type="entry name" value="PRK06545.1-5"/>
    <property type="match status" value="1"/>
</dbReference>
<keyword evidence="7" id="KW-0520">NAD</keyword>
<dbReference type="EC" id="1.3.1.12" evidence="3"/>
<keyword evidence="8" id="KW-0028">Amino-acid biosynthesis</keyword>
<sequence length="369" mass="41340">MKRIAIIGIGLIGGSIALSIKKHDPNEVFIQAYDLKESQLQLARALGVIDHGTTDLDKAVAGADVVFICTPVQSVCHLLEPILLSPALKEDAIVTDVGSTKMKIVQRAQELSARSKGVFIGGHPMAGSHKSGVEAATERLFENAYYVLTPSEETEDAYTQRLKALLASTRAKVVEMKPDEHDRVVGAISHFPHVIASALVEHVYQYQQESEWYLRLAAGGFRDITRIASSNPKMWRDIVLSNHSFIVQQMKDWLKQMEHVLDMIDSGDEERIEHFFRHAKEVRDGLPDTKRGAIPSFYDLYVDIPDHPGVIGQVTTLLGIHQISITNIAILETREDIMGVLRLTFRHECDLEKAEKVLRDANFPVYRRD</sequence>
<dbReference type="SUPFAM" id="SSF51735">
    <property type="entry name" value="NAD(P)-binding Rossmann-fold domains"/>
    <property type="match status" value="1"/>
</dbReference>
<dbReference type="PANTHER" id="PTHR21363">
    <property type="entry name" value="PREPHENATE DEHYDROGENASE"/>
    <property type="match status" value="1"/>
</dbReference>
<dbReference type="InterPro" id="IPR002912">
    <property type="entry name" value="ACT_dom"/>
</dbReference>
<comment type="catalytic activity">
    <reaction evidence="9">
        <text>prephenate + NAD(+) = 3-(4-hydroxyphenyl)pyruvate + CO2 + NADH</text>
        <dbReference type="Rhea" id="RHEA:13869"/>
        <dbReference type="ChEBI" id="CHEBI:16526"/>
        <dbReference type="ChEBI" id="CHEBI:29934"/>
        <dbReference type="ChEBI" id="CHEBI:36242"/>
        <dbReference type="ChEBI" id="CHEBI:57540"/>
        <dbReference type="ChEBI" id="CHEBI:57945"/>
        <dbReference type="EC" id="1.3.1.12"/>
    </reaction>
</comment>
<keyword evidence="6 12" id="KW-0560">Oxidoreductase</keyword>
<comment type="pathway">
    <text evidence="1">Amino-acid biosynthesis; L-tyrosine biosynthesis; (4-hydroxyphenyl)pyruvate from prephenate (NAD(+) route): step 1/1.</text>
</comment>
<dbReference type="SUPFAM" id="SSF55021">
    <property type="entry name" value="ACT-like"/>
    <property type="match status" value="1"/>
</dbReference>
<dbReference type="EMBL" id="JAUSUQ010000001">
    <property type="protein sequence ID" value="MDQ0337644.1"/>
    <property type="molecule type" value="Genomic_DNA"/>
</dbReference>
<evidence type="ECO:0000256" key="3">
    <source>
        <dbReference type="ARBA" id="ARBA00012068"/>
    </source>
</evidence>
<dbReference type="PROSITE" id="PS51671">
    <property type="entry name" value="ACT"/>
    <property type="match status" value="1"/>
</dbReference>
<keyword evidence="8" id="KW-0057">Aromatic amino acid biosynthesis</keyword>
<evidence type="ECO:0000256" key="9">
    <source>
        <dbReference type="ARBA" id="ARBA00049260"/>
    </source>
</evidence>
<dbReference type="Proteomes" id="UP001232445">
    <property type="component" value="Unassembled WGS sequence"/>
</dbReference>